<comment type="caution">
    <text evidence="3">The sequence shown here is derived from an EMBL/GenBank/DDBJ whole genome shotgun (WGS) entry which is preliminary data.</text>
</comment>
<name>A0ABT4T3H8_9ACTN</name>
<protein>
    <submittedName>
        <fullName evidence="3">DUF6493 family protein</fullName>
    </submittedName>
</protein>
<gene>
    <name evidence="3" type="ORF">OUY24_25900</name>
</gene>
<accession>A0ABT4T3H8</accession>
<dbReference type="Pfam" id="PF25148">
    <property type="entry name" value="DUF7824"/>
    <property type="match status" value="1"/>
</dbReference>
<sequence length="1046" mass="111455">MNPWREVVDRIEDGTLDELVTFLHSLNDLGRRAVAAHLPSYVAEVRREGMEGRWWLQDRAPRLRAAGAACLSGAAQVADWLDRQDLRQVRDPRTDAARIVSLLSPRTDEWRADLAVRLVEGLRPVRRRGFDERVPNWELAAALVEATGVEPPGNDAFAEGWAWRLAMAVWMTQDVPPLLDVVAPRLFEAAGVAAALNWSEARNHGVSAAARLAGMAADGLVKRETMVDGCAGRFMAGGAPEEVAPFVTLWSCLAVDVTEIPVLDFVRLLPSASPALAGLLAGELRRADAAGLLDDELFGEAVRSLAFRPEKKNVAAALSWIADRTTPSRAPAALHALATVFSEKSPALRDRAARLATTLAHQALTPSTPGSPAAPRRKAAKGRAYAPATEQPQKPAVVTNGENFTGEVGAVEILSREARAAKNLVRDAGPFETLVGEVGDGGTLTRGAGDGLARKAQATENLAREAGDGRTLTRRAGDGLARKAQATENLMWDAGAAENLMRDGRATENLAGEVGDIENVAGGGALEVGEAFEVGEAVEVVREAAGGLPMRWRERLGAVIGPIPVREEMGPVPPAPVPGALAPLPPPITTPGEVAYELGAMSWQMELQRAERILAALVTLVHRDRDALAEALRPWRRTAAERQPYLLTGPQQDLQRLLARCALAVVAPGESQVPDDMVAQDVHWNYPHPLQRFLARRLNEVIELFESGGSVPVLLATPTEPTGHVDPVTLLERMESPGGAEPLEADFHQALLRLPRRLDPALAERADRLGSAPGRALAHWLRRGGLPDPDVTCQVRTRANQYGSASVEVDGRIAAPREIPPPIAELWTPFEGARYLSYPHTMAAWPAIMPSHREVVAAHLARFLPQGFSRRDGVQAIVAALAHADGPAGDAVAAVVTFGLGHRQPERRGHAVDALVTLTIRGELPSAAVGRTVVQLLGADAVKLGALTEALQQATTAGAYTGVWGVLAEALPALLPAPGERPRAGLAGLLVVAAETAAYARTAGPLPPLAPVQGRPGIERLAEVAARRGGSRMTEEARRLLELVSG</sequence>
<evidence type="ECO:0000259" key="2">
    <source>
        <dbReference type="Pfam" id="PF25148"/>
    </source>
</evidence>
<dbReference type="EMBL" id="JAPNUD010000084">
    <property type="protein sequence ID" value="MDA0644076.1"/>
    <property type="molecule type" value="Genomic_DNA"/>
</dbReference>
<dbReference type="RefSeq" id="WP_271278168.1">
    <property type="nucleotide sequence ID" value="NZ_BAABFD010000015.1"/>
</dbReference>
<keyword evidence="4" id="KW-1185">Reference proteome</keyword>
<dbReference type="InterPro" id="IPR056726">
    <property type="entry name" value="DUF7824"/>
</dbReference>
<feature type="region of interest" description="Disordered" evidence="1">
    <location>
        <begin position="362"/>
        <end position="401"/>
    </location>
</feature>
<reference evidence="3 4" key="1">
    <citation type="submission" date="2022-11" db="EMBL/GenBank/DDBJ databases">
        <title>Nonomuraea corallina sp. nov., a new species of the genus Nonomuraea isolated from sea side sediment in Thai sea.</title>
        <authorList>
            <person name="Ngamcharungchit C."/>
            <person name="Matsumoto A."/>
            <person name="Suriyachadkun C."/>
            <person name="Panbangred W."/>
            <person name="Inahashi Y."/>
            <person name="Intra B."/>
        </authorList>
    </citation>
    <scope>NUCLEOTIDE SEQUENCE [LARGE SCALE GENOMIC DNA]</scope>
    <source>
        <strain evidence="3 4">DSM 43553</strain>
    </source>
</reference>
<evidence type="ECO:0000313" key="3">
    <source>
        <dbReference type="EMBL" id="MDA0644076.1"/>
    </source>
</evidence>
<feature type="domain" description="DUF7824" evidence="2">
    <location>
        <begin position="588"/>
        <end position="757"/>
    </location>
</feature>
<organism evidence="3 4">
    <name type="scientific">Nonomuraea ferruginea</name>
    <dbReference type="NCBI Taxonomy" id="46174"/>
    <lineage>
        <taxon>Bacteria</taxon>
        <taxon>Bacillati</taxon>
        <taxon>Actinomycetota</taxon>
        <taxon>Actinomycetes</taxon>
        <taxon>Streptosporangiales</taxon>
        <taxon>Streptosporangiaceae</taxon>
        <taxon>Nonomuraea</taxon>
    </lineage>
</organism>
<evidence type="ECO:0000313" key="4">
    <source>
        <dbReference type="Proteomes" id="UP001212498"/>
    </source>
</evidence>
<proteinExistence type="predicted"/>
<dbReference type="Proteomes" id="UP001212498">
    <property type="component" value="Unassembled WGS sequence"/>
</dbReference>
<evidence type="ECO:0000256" key="1">
    <source>
        <dbReference type="SAM" id="MobiDB-lite"/>
    </source>
</evidence>